<sequence>MPKWLGRLGPGRRGGDLIKWPQLKQYQFCRPFDKCISLDEVCPGRLSSLNELGYNPPFAVHHFRLHWQMCRRNVSQSSFWSDNINIDTRERIVVFWP</sequence>
<keyword evidence="2" id="KW-1185">Reference proteome</keyword>
<name>A0A448WE11_9PLAT</name>
<proteinExistence type="predicted"/>
<accession>A0A448WE11</accession>
<evidence type="ECO:0000313" key="2">
    <source>
        <dbReference type="Proteomes" id="UP000784294"/>
    </source>
</evidence>
<dbReference type="Proteomes" id="UP000784294">
    <property type="component" value="Unassembled WGS sequence"/>
</dbReference>
<reference evidence="1" key="1">
    <citation type="submission" date="2018-11" db="EMBL/GenBank/DDBJ databases">
        <authorList>
            <consortium name="Pathogen Informatics"/>
        </authorList>
    </citation>
    <scope>NUCLEOTIDE SEQUENCE</scope>
</reference>
<evidence type="ECO:0000313" key="1">
    <source>
        <dbReference type="EMBL" id="VEL09516.1"/>
    </source>
</evidence>
<organism evidence="1 2">
    <name type="scientific">Protopolystoma xenopodis</name>
    <dbReference type="NCBI Taxonomy" id="117903"/>
    <lineage>
        <taxon>Eukaryota</taxon>
        <taxon>Metazoa</taxon>
        <taxon>Spiralia</taxon>
        <taxon>Lophotrochozoa</taxon>
        <taxon>Platyhelminthes</taxon>
        <taxon>Monogenea</taxon>
        <taxon>Polyopisthocotylea</taxon>
        <taxon>Polystomatidea</taxon>
        <taxon>Polystomatidae</taxon>
        <taxon>Protopolystoma</taxon>
    </lineage>
</organism>
<protein>
    <submittedName>
        <fullName evidence="1">Uncharacterized protein</fullName>
    </submittedName>
</protein>
<dbReference type="AlphaFoldDB" id="A0A448WE11"/>
<gene>
    <name evidence="1" type="ORF">PXEA_LOCUS2956</name>
</gene>
<dbReference type="EMBL" id="CAAALY010006527">
    <property type="protein sequence ID" value="VEL09516.1"/>
    <property type="molecule type" value="Genomic_DNA"/>
</dbReference>
<comment type="caution">
    <text evidence="1">The sequence shown here is derived from an EMBL/GenBank/DDBJ whole genome shotgun (WGS) entry which is preliminary data.</text>
</comment>